<dbReference type="EMBL" id="LR796597">
    <property type="protein sequence ID" value="CAB4154014.1"/>
    <property type="molecule type" value="Genomic_DNA"/>
</dbReference>
<name>A0A6J5N4L8_9CAUD</name>
<dbReference type="Gene3D" id="2.60.120.560">
    <property type="entry name" value="Exo-inulinase, domain 1"/>
    <property type="match status" value="1"/>
</dbReference>
<dbReference type="InterPro" id="IPR053978">
    <property type="entry name" value="SO2946-like_C"/>
</dbReference>
<protein>
    <recommendedName>
        <fullName evidence="1">SO2946-like C-terminal domain-containing protein</fullName>
    </recommendedName>
</protein>
<feature type="domain" description="SO2946-like C-terminal" evidence="1">
    <location>
        <begin position="710"/>
        <end position="830"/>
    </location>
</feature>
<evidence type="ECO:0000259" key="1">
    <source>
        <dbReference type="Pfam" id="PF22237"/>
    </source>
</evidence>
<proteinExistence type="predicted"/>
<dbReference type="Pfam" id="PF22237">
    <property type="entry name" value="SO2946-like_C"/>
    <property type="match status" value="1"/>
</dbReference>
<evidence type="ECO:0000313" key="2">
    <source>
        <dbReference type="EMBL" id="CAB4154014.1"/>
    </source>
</evidence>
<accession>A0A6J5N4L8</accession>
<reference evidence="2" key="1">
    <citation type="submission" date="2020-04" db="EMBL/GenBank/DDBJ databases">
        <authorList>
            <person name="Chiriac C."/>
            <person name="Salcher M."/>
            <person name="Ghai R."/>
            <person name="Kavagutti S V."/>
        </authorList>
    </citation>
    <scope>NUCLEOTIDE SEQUENCE</scope>
</reference>
<gene>
    <name evidence="2" type="ORF">UFOVP636_49</name>
</gene>
<sequence length="843" mass="91404">MSNLNSYNQLINRFKAFADGHFLLKNFTYGAITLADLQKFGLYPFMHIVPVDVSYETGVKNFSFDVFFADLPRDEENKAEYQKETLSDLQQIAEDLLGEITNHRVLFGYDCSVISSRLVPFEEEFSNVLTGWNLSITLQIPYNWSACDTPASFNDYIVYNQSTGESAILEFTDSIVREGGEVRLVNDVEFPDESYYYGTDENGNRGWFAFPTETGLTCETLGACSTIIDIQTNITNLQDDVEDISANVVDIQMDITTIEGNITTLQTDVSDLETEVGLKANTSDISAVGFSNDYNDLDNLPTIPDAQIQSDWNQINNAEVDFIKNKPTIPTSTDFVEDAINDGVTTKAPSENAVYDALALKFNIPTGTTTDYLDGTGTPTPFPSGTSASLISHEVKLGSTMTKGTPVYVSSADGTNMVVSPASYSSEATSSKTMGLLMEGGNTNAKVQVITEGLLDGLNTSTATIGDAVWLGSTGTLIYGLANKPYAPLHLVFIGIVTRVNINNGEIFVKVQNGFELDEIHNVATAQSKSTPVDADAVLLYDSADANLLWKKLTWSNIKATLKTYFDSLYQATLGFTPENIANKQNSLAIDGTGTKYASVDAVNSLSMIDRGKARSSFFSDFIGPLQASMDGISSILSGGSLSTSQTLSGIGFRSSNQLGFASYQSGTLNFSFVFHIGNTIPNISFGNGVWNFETSILFPAISVLIDRYRTTHGFGSVTGNTDETNGVFFTYDEGGTINGTTASANWQCVSVAGSVRTLTTTSVPVSNTSWTKLQISVNANATSVSYYINGTLVATHTTNIPTFALSQYVFMKQGIAKATGTSNRFLHCDYLGYENILTTPRV</sequence>
<dbReference type="Gene3D" id="1.20.5.340">
    <property type="match status" value="1"/>
</dbReference>
<organism evidence="2">
    <name type="scientific">uncultured Caudovirales phage</name>
    <dbReference type="NCBI Taxonomy" id="2100421"/>
    <lineage>
        <taxon>Viruses</taxon>
        <taxon>Duplodnaviria</taxon>
        <taxon>Heunggongvirae</taxon>
        <taxon>Uroviricota</taxon>
        <taxon>Caudoviricetes</taxon>
        <taxon>Peduoviridae</taxon>
        <taxon>Maltschvirus</taxon>
        <taxon>Maltschvirus maltsch</taxon>
    </lineage>
</organism>